<keyword evidence="3" id="KW-1185">Reference proteome</keyword>
<dbReference type="RefSeq" id="WP_194864626.1">
    <property type="nucleotide sequence ID" value="NZ_ARXX01000016.1"/>
</dbReference>
<proteinExistence type="predicted"/>
<protein>
    <submittedName>
        <fullName evidence="2">O-Antigen ligase</fullName>
    </submittedName>
</protein>
<feature type="transmembrane region" description="Helical" evidence="1">
    <location>
        <begin position="122"/>
        <end position="139"/>
    </location>
</feature>
<feature type="transmembrane region" description="Helical" evidence="1">
    <location>
        <begin position="55"/>
        <end position="74"/>
    </location>
</feature>
<evidence type="ECO:0000313" key="3">
    <source>
        <dbReference type="Proteomes" id="UP000662703"/>
    </source>
</evidence>
<feature type="transmembrane region" description="Helical" evidence="1">
    <location>
        <begin position="12"/>
        <end position="43"/>
    </location>
</feature>
<accession>A0ABS0APJ4</accession>
<dbReference type="Proteomes" id="UP000662703">
    <property type="component" value="Unassembled WGS sequence"/>
</dbReference>
<feature type="transmembrane region" description="Helical" evidence="1">
    <location>
        <begin position="94"/>
        <end position="113"/>
    </location>
</feature>
<reference evidence="2 3" key="1">
    <citation type="submission" date="2012-09" db="EMBL/GenBank/DDBJ databases">
        <title>Genome Sequence of alkane-degrading Bacterium Alcanivorax sp. 521-1.</title>
        <authorList>
            <person name="Lai Q."/>
            <person name="Shao Z."/>
        </authorList>
    </citation>
    <scope>NUCLEOTIDE SEQUENCE [LARGE SCALE GENOMIC DNA]</scope>
    <source>
        <strain evidence="2 3">521-1</strain>
    </source>
</reference>
<keyword evidence="1" id="KW-0812">Transmembrane</keyword>
<sequence>MTTFIASLHTALLAGFMALLLVVPGSYYVVPLVAALLAPWALARPAVAPAPDREDALCLAALLAFGGVWCLDVWRTGVWPVGEGNQGLFLPLWPLLAAWVVFPLLLAVLAWAFGEGLPRRRLWPLAGVLAALLIGGALLPQSGVRDRVDEAVDNLRDYAQGDAASSLGARLDMWRAVLVVRPALAGAPGPSRAGVGGGGPRGDHCVRRLRVEPVHVA</sequence>
<comment type="caution">
    <text evidence="2">The sequence shown here is derived from an EMBL/GenBank/DDBJ whole genome shotgun (WGS) entry which is preliminary data.</text>
</comment>
<gene>
    <name evidence="2" type="ORF">Y5W_01345</name>
</gene>
<dbReference type="EMBL" id="ARXX01000016">
    <property type="protein sequence ID" value="MBF5056051.1"/>
    <property type="molecule type" value="Genomic_DNA"/>
</dbReference>
<keyword evidence="2" id="KW-0436">Ligase</keyword>
<dbReference type="GO" id="GO:0016874">
    <property type="term" value="F:ligase activity"/>
    <property type="evidence" value="ECO:0007669"/>
    <property type="project" value="UniProtKB-KW"/>
</dbReference>
<keyword evidence="1" id="KW-1133">Transmembrane helix</keyword>
<keyword evidence="1" id="KW-0472">Membrane</keyword>
<organism evidence="2 3">
    <name type="scientific">Alloalcanivorax profundimaris</name>
    <dbReference type="NCBI Taxonomy" id="2735259"/>
    <lineage>
        <taxon>Bacteria</taxon>
        <taxon>Pseudomonadati</taxon>
        <taxon>Pseudomonadota</taxon>
        <taxon>Gammaproteobacteria</taxon>
        <taxon>Oceanospirillales</taxon>
        <taxon>Alcanivoracaceae</taxon>
        <taxon>Alloalcanivorax</taxon>
    </lineage>
</organism>
<evidence type="ECO:0000313" key="2">
    <source>
        <dbReference type="EMBL" id="MBF5056051.1"/>
    </source>
</evidence>
<evidence type="ECO:0000256" key="1">
    <source>
        <dbReference type="SAM" id="Phobius"/>
    </source>
</evidence>
<name>A0ABS0APJ4_9GAMM</name>